<evidence type="ECO:0000256" key="3">
    <source>
        <dbReference type="ARBA" id="ARBA00022574"/>
    </source>
</evidence>
<dbReference type="PROSITE" id="PS50082">
    <property type="entry name" value="WD_REPEATS_2"/>
    <property type="match status" value="3"/>
</dbReference>
<dbReference type="OrthoDB" id="1850764at2759"/>
<dbReference type="PROSITE" id="PS50294">
    <property type="entry name" value="WD_REPEATS_REGION"/>
    <property type="match status" value="3"/>
</dbReference>
<organism evidence="12 13">
    <name type="scientific">Rhizopus stolonifer</name>
    <name type="common">Rhizopus nigricans</name>
    <dbReference type="NCBI Taxonomy" id="4846"/>
    <lineage>
        <taxon>Eukaryota</taxon>
        <taxon>Fungi</taxon>
        <taxon>Fungi incertae sedis</taxon>
        <taxon>Mucoromycota</taxon>
        <taxon>Mucoromycotina</taxon>
        <taxon>Mucoromycetes</taxon>
        <taxon>Mucorales</taxon>
        <taxon>Mucorineae</taxon>
        <taxon>Rhizopodaceae</taxon>
        <taxon>Rhizopus</taxon>
    </lineage>
</organism>
<dbReference type="PANTHER" id="PTHR10856:SF0">
    <property type="entry name" value="CORONIN"/>
    <property type="match status" value="1"/>
</dbReference>
<dbReference type="PRINTS" id="PR00320">
    <property type="entry name" value="GPROTEINBRPT"/>
</dbReference>
<dbReference type="Pfam" id="PF08953">
    <property type="entry name" value="DUF1899"/>
    <property type="match status" value="1"/>
</dbReference>
<dbReference type="GO" id="GO:0051015">
    <property type="term" value="F:actin filament binding"/>
    <property type="evidence" value="ECO:0007669"/>
    <property type="project" value="TreeGrafter"/>
</dbReference>
<reference evidence="12 13" key="1">
    <citation type="journal article" date="2018" name="G3 (Bethesda)">
        <title>Phylogenetic and Phylogenomic Definition of Rhizopus Species.</title>
        <authorList>
            <person name="Gryganskyi A.P."/>
            <person name="Golan J."/>
            <person name="Dolatabadi S."/>
            <person name="Mondo S."/>
            <person name="Robb S."/>
            <person name="Idnurm A."/>
            <person name="Muszewska A."/>
            <person name="Steczkiewicz K."/>
            <person name="Masonjones S."/>
            <person name="Liao H.L."/>
            <person name="Gajdeczka M.T."/>
            <person name="Anike F."/>
            <person name="Vuek A."/>
            <person name="Anishchenko I.M."/>
            <person name="Voigt K."/>
            <person name="de Hoog G.S."/>
            <person name="Smith M.E."/>
            <person name="Heitman J."/>
            <person name="Vilgalys R."/>
            <person name="Stajich J.E."/>
        </authorList>
    </citation>
    <scope>NUCLEOTIDE SEQUENCE [LARGE SCALE GENOMIC DNA]</scope>
    <source>
        <strain evidence="12 13">LSU 92-RS-03</strain>
    </source>
</reference>
<dbReference type="Proteomes" id="UP000253551">
    <property type="component" value="Unassembled WGS sequence"/>
</dbReference>
<feature type="domain" description="DUF1899" evidence="11">
    <location>
        <begin position="3"/>
        <end position="67"/>
    </location>
</feature>
<dbReference type="InterPro" id="IPR015943">
    <property type="entry name" value="WD40/YVTN_repeat-like_dom_sf"/>
</dbReference>
<evidence type="ECO:0000256" key="2">
    <source>
        <dbReference type="ARBA" id="ARBA00022553"/>
    </source>
</evidence>
<dbReference type="SMART" id="SM01166">
    <property type="entry name" value="DUF1899"/>
    <property type="match status" value="1"/>
</dbReference>
<feature type="repeat" description="WD" evidence="8">
    <location>
        <begin position="76"/>
        <end position="110"/>
    </location>
</feature>
<feature type="repeat" description="WD" evidence="8">
    <location>
        <begin position="170"/>
        <end position="211"/>
    </location>
</feature>
<evidence type="ECO:0000256" key="7">
    <source>
        <dbReference type="ARBA" id="ARBA00062568"/>
    </source>
</evidence>
<proteinExistence type="inferred from homology"/>
<name>A0A367JUQ3_RHIST</name>
<keyword evidence="3 8" id="KW-0853">WD repeat</keyword>
<comment type="caution">
    <text evidence="12">The sequence shown here is derived from an EMBL/GenBank/DDBJ whole genome shotgun (WGS) entry which is preliminary data.</text>
</comment>
<dbReference type="PROSITE" id="PS00678">
    <property type="entry name" value="WD_REPEATS_1"/>
    <property type="match status" value="2"/>
</dbReference>
<evidence type="ECO:0000256" key="8">
    <source>
        <dbReference type="PROSITE-ProRule" id="PRU00221"/>
    </source>
</evidence>
<dbReference type="InterPro" id="IPR020472">
    <property type="entry name" value="WD40_PAC1"/>
</dbReference>
<dbReference type="Pfam" id="PF16300">
    <property type="entry name" value="WD40_4"/>
    <property type="match status" value="1"/>
</dbReference>
<dbReference type="InterPro" id="IPR019775">
    <property type="entry name" value="WD40_repeat_CS"/>
</dbReference>
<evidence type="ECO:0000313" key="12">
    <source>
        <dbReference type="EMBL" id="RCH93579.1"/>
    </source>
</evidence>
<dbReference type="AlphaFoldDB" id="A0A367JUQ3"/>
<dbReference type="InterPro" id="IPR015505">
    <property type="entry name" value="Coronin"/>
</dbReference>
<dbReference type="PANTHER" id="PTHR10856">
    <property type="entry name" value="CORONIN"/>
    <property type="match status" value="1"/>
</dbReference>
<keyword evidence="5" id="KW-0175">Coiled coil</keyword>
<comment type="similarity">
    <text evidence="1 9">Belongs to the WD repeat coronin family.</text>
</comment>
<evidence type="ECO:0000256" key="1">
    <source>
        <dbReference type="ARBA" id="ARBA00009482"/>
    </source>
</evidence>
<dbReference type="SMART" id="SM01167">
    <property type="entry name" value="DUF1900"/>
    <property type="match status" value="1"/>
</dbReference>
<dbReference type="Gene3D" id="2.130.10.10">
    <property type="entry name" value="YVTN repeat-like/Quinoprotein amine dehydrogenase"/>
    <property type="match status" value="1"/>
</dbReference>
<keyword evidence="13" id="KW-1185">Reference proteome</keyword>
<comment type="subunit">
    <text evidence="7">Binds to F-actin.</text>
</comment>
<dbReference type="GO" id="GO:0007015">
    <property type="term" value="P:actin filament organization"/>
    <property type="evidence" value="ECO:0007669"/>
    <property type="project" value="TreeGrafter"/>
</dbReference>
<keyword evidence="4 9" id="KW-0677">Repeat</keyword>
<dbReference type="SMART" id="SM00320">
    <property type="entry name" value="WD40"/>
    <property type="match status" value="4"/>
</dbReference>
<dbReference type="GO" id="GO:0030479">
    <property type="term" value="C:actin cortical patch"/>
    <property type="evidence" value="ECO:0007669"/>
    <property type="project" value="UniProtKB-ARBA"/>
</dbReference>
<dbReference type="STRING" id="4846.A0A367JUQ3"/>
<evidence type="ECO:0000256" key="5">
    <source>
        <dbReference type="ARBA" id="ARBA00023054"/>
    </source>
</evidence>
<dbReference type="FunFam" id="2.130.10.10:FF:000197">
    <property type="entry name" value="Coronin"/>
    <property type="match status" value="1"/>
</dbReference>
<dbReference type="InterPro" id="IPR036322">
    <property type="entry name" value="WD40_repeat_dom_sf"/>
</dbReference>
<dbReference type="EMBL" id="PJQM01002673">
    <property type="protein sequence ID" value="RCH93579.1"/>
    <property type="molecule type" value="Genomic_DNA"/>
</dbReference>
<keyword evidence="6" id="KW-0009">Actin-binding</keyword>
<evidence type="ECO:0000256" key="4">
    <source>
        <dbReference type="ARBA" id="ARBA00022737"/>
    </source>
</evidence>
<evidence type="ECO:0000259" key="11">
    <source>
        <dbReference type="SMART" id="SM01166"/>
    </source>
</evidence>
<evidence type="ECO:0000313" key="13">
    <source>
        <dbReference type="Proteomes" id="UP000253551"/>
    </source>
</evidence>
<feature type="region of interest" description="Disordered" evidence="10">
    <location>
        <begin position="472"/>
        <end position="586"/>
    </location>
</feature>
<evidence type="ECO:0000256" key="6">
    <source>
        <dbReference type="ARBA" id="ARBA00023203"/>
    </source>
</evidence>
<dbReference type="InterPro" id="IPR001680">
    <property type="entry name" value="WD40_rpt"/>
</dbReference>
<gene>
    <name evidence="12" type="primary">CRN1</name>
    <name evidence="12" type="ORF">CU098_006263</name>
</gene>
<evidence type="ECO:0000256" key="9">
    <source>
        <dbReference type="RuleBase" id="RU280818"/>
    </source>
</evidence>
<dbReference type="Pfam" id="PF00400">
    <property type="entry name" value="WD40"/>
    <property type="match status" value="3"/>
</dbReference>
<feature type="repeat" description="WD" evidence="8">
    <location>
        <begin position="127"/>
        <end position="169"/>
    </location>
</feature>
<sequence length="586" mass="66299">MAFFVRPSKYRHVYGTCAKRDFCYDNVRVSANAWDTNMVKANPLFISVNWQASGGGAFAVLPHSQVGKLPDNYPLYRGHTGPVLDTDFNPFNDYVIASGSEDSKIMIWNIPEEYAEDQIEVTPVLKLSGHSRKVGHVLFHPVAENVLASSSTDLTIKLWDIEKGVEKQEITGHNEIIQSIAWNYNGSLMATTCRDKKLRIFDVRTNKIVQEGPGHQGIKGSRVVWLGDMDRLATTGFSRMSDRQLNLWNTSDLSKPIKSEFLDTSSGVIMPFYDPDTKMLYLAGKGDGNIRYYEYDNDALYLLSEYKAIEPQRGMGFLPKRAVQVNECEVARAYKVGTTLIEPISFTVPRKSDAFQSDIFPPCLSDEPALTADEWFEGKNANPKLIDLEVGFTAKAKKEFTPSAPVEEPKPEASNTTTSGKKDYQEAYNQATKENEELKSQISQKDTKIRVLEIELDKLKTELAELALAKKNEAKAAEQAETVKVEQPKVEEPKIEKVEKIEEPKIEEPKVEEPKIEEPKVEESKIEEPKVEEPKVEEPKIEEPKVEEPKVEEPKIEESKVEEPKIKEPKIKEPKVEEPKTEELEQ</sequence>
<feature type="region of interest" description="Disordered" evidence="10">
    <location>
        <begin position="400"/>
        <end position="423"/>
    </location>
</feature>
<accession>A0A367JUQ3</accession>
<dbReference type="InterPro" id="IPR015048">
    <property type="entry name" value="DUF1899"/>
</dbReference>
<keyword evidence="2" id="KW-0597">Phosphoprotein</keyword>
<protein>
    <recommendedName>
        <fullName evidence="9">Coronin</fullName>
    </recommendedName>
</protein>
<dbReference type="SUPFAM" id="SSF50978">
    <property type="entry name" value="WD40 repeat-like"/>
    <property type="match status" value="1"/>
</dbReference>
<evidence type="ECO:0000256" key="10">
    <source>
        <dbReference type="SAM" id="MobiDB-lite"/>
    </source>
</evidence>